<dbReference type="PANTHER" id="PTHR13604">
    <property type="entry name" value="DC12-RELATED"/>
    <property type="match status" value="1"/>
</dbReference>
<keyword evidence="6" id="KW-0190">Covalent protein-DNA linkage</keyword>
<sequence length="130" mass="15019">MCGRTVFTLAPDEVCQACSVLSTNNKGQKQYVSPQWKDHPGKYTYSPSTNIAPSAFTPILFRFSDSSSKKRDVEGNDKKENEKLLVQPMMWGMIPHFYRGETPYRHGYKTNNCRIEDIEEKKIFKALLYN</sequence>
<accession>A0A5N5SN70</accession>
<keyword evidence="7" id="KW-0238">DNA-binding</keyword>
<evidence type="ECO:0000256" key="6">
    <source>
        <dbReference type="ARBA" id="ARBA00023124"/>
    </source>
</evidence>
<dbReference type="EMBL" id="SEYY01022640">
    <property type="protein sequence ID" value="KAB7495407.1"/>
    <property type="molecule type" value="Genomic_DNA"/>
</dbReference>
<dbReference type="Gene3D" id="3.90.1680.10">
    <property type="entry name" value="SOS response associated peptidase-like"/>
    <property type="match status" value="1"/>
</dbReference>
<comment type="caution">
    <text evidence="12">The sequence shown here is derived from an EMBL/GenBank/DDBJ whole genome shotgun (WGS) entry which is preliminary data.</text>
</comment>
<evidence type="ECO:0000256" key="10">
    <source>
        <dbReference type="ARBA" id="ARBA00030898"/>
    </source>
</evidence>
<evidence type="ECO:0000256" key="7">
    <source>
        <dbReference type="ARBA" id="ARBA00023125"/>
    </source>
</evidence>
<keyword evidence="5" id="KW-0378">Hydrolase</keyword>
<evidence type="ECO:0000256" key="5">
    <source>
        <dbReference type="ARBA" id="ARBA00022801"/>
    </source>
</evidence>
<dbReference type="SUPFAM" id="SSF143081">
    <property type="entry name" value="BB1717-like"/>
    <property type="match status" value="1"/>
</dbReference>
<keyword evidence="8" id="KW-0456">Lyase</keyword>
<evidence type="ECO:0000256" key="8">
    <source>
        <dbReference type="ARBA" id="ARBA00023239"/>
    </source>
</evidence>
<evidence type="ECO:0000313" key="12">
    <source>
        <dbReference type="EMBL" id="KAB7495407.1"/>
    </source>
</evidence>
<proteinExistence type="inferred from homology"/>
<dbReference type="GO" id="GO:0016829">
    <property type="term" value="F:lyase activity"/>
    <property type="evidence" value="ECO:0007669"/>
    <property type="project" value="UniProtKB-KW"/>
</dbReference>
<dbReference type="GO" id="GO:0006508">
    <property type="term" value="P:proteolysis"/>
    <property type="evidence" value="ECO:0007669"/>
    <property type="project" value="UniProtKB-KW"/>
</dbReference>
<evidence type="ECO:0000256" key="11">
    <source>
        <dbReference type="ARBA" id="ARBA00031130"/>
    </source>
</evidence>
<evidence type="ECO:0000256" key="1">
    <source>
        <dbReference type="ARBA" id="ARBA00008136"/>
    </source>
</evidence>
<dbReference type="GO" id="GO:0003697">
    <property type="term" value="F:single-stranded DNA binding"/>
    <property type="evidence" value="ECO:0007669"/>
    <property type="project" value="InterPro"/>
</dbReference>
<dbReference type="PANTHER" id="PTHR13604:SF0">
    <property type="entry name" value="ABASIC SITE PROCESSING PROTEIN HMCES"/>
    <property type="match status" value="1"/>
</dbReference>
<dbReference type="InterPro" id="IPR003738">
    <property type="entry name" value="SRAP"/>
</dbReference>
<gene>
    <name evidence="12" type="primary">hmces</name>
    <name evidence="12" type="ORF">Anas_01420</name>
</gene>
<organism evidence="12 13">
    <name type="scientific">Armadillidium nasatum</name>
    <dbReference type="NCBI Taxonomy" id="96803"/>
    <lineage>
        <taxon>Eukaryota</taxon>
        <taxon>Metazoa</taxon>
        <taxon>Ecdysozoa</taxon>
        <taxon>Arthropoda</taxon>
        <taxon>Crustacea</taxon>
        <taxon>Multicrustacea</taxon>
        <taxon>Malacostraca</taxon>
        <taxon>Eumalacostraca</taxon>
        <taxon>Peracarida</taxon>
        <taxon>Isopoda</taxon>
        <taxon>Oniscidea</taxon>
        <taxon>Crinocheta</taxon>
        <taxon>Armadillidiidae</taxon>
        <taxon>Armadillidium</taxon>
    </lineage>
</organism>
<protein>
    <recommendedName>
        <fullName evidence="2">Abasic site processing protein HMCES</fullName>
    </recommendedName>
    <alternativeName>
        <fullName evidence="9">Embryonic stem cell-specific 5-hydroxymethylcytosine-binding protein</fullName>
    </alternativeName>
    <alternativeName>
        <fullName evidence="10">Peptidase HMCES</fullName>
    </alternativeName>
    <alternativeName>
        <fullName evidence="11">SRAP domain-containing protein 1</fullName>
    </alternativeName>
</protein>
<name>A0A5N5SN70_9CRUS</name>
<dbReference type="GO" id="GO:0008233">
    <property type="term" value="F:peptidase activity"/>
    <property type="evidence" value="ECO:0007669"/>
    <property type="project" value="UniProtKB-KW"/>
</dbReference>
<reference evidence="12 13" key="1">
    <citation type="journal article" date="2019" name="PLoS Biol.">
        <title>Sex chromosomes control vertical transmission of feminizing Wolbachia symbionts in an isopod.</title>
        <authorList>
            <person name="Becking T."/>
            <person name="Chebbi M.A."/>
            <person name="Giraud I."/>
            <person name="Moumen B."/>
            <person name="Laverre T."/>
            <person name="Caubet Y."/>
            <person name="Peccoud J."/>
            <person name="Gilbert C."/>
            <person name="Cordaux R."/>
        </authorList>
    </citation>
    <scope>NUCLEOTIDE SEQUENCE [LARGE SCALE GENOMIC DNA]</scope>
    <source>
        <strain evidence="12">ANa2</strain>
        <tissue evidence="12">Whole body excluding digestive tract and cuticle</tissue>
    </source>
</reference>
<evidence type="ECO:0000313" key="13">
    <source>
        <dbReference type="Proteomes" id="UP000326759"/>
    </source>
</evidence>
<evidence type="ECO:0000256" key="2">
    <source>
        <dbReference type="ARBA" id="ARBA00015888"/>
    </source>
</evidence>
<dbReference type="InterPro" id="IPR036590">
    <property type="entry name" value="SRAP-like"/>
</dbReference>
<keyword evidence="4" id="KW-0227">DNA damage</keyword>
<dbReference type="OrthoDB" id="2111841at2759"/>
<dbReference type="Pfam" id="PF02586">
    <property type="entry name" value="SRAP"/>
    <property type="match status" value="1"/>
</dbReference>
<dbReference type="AlphaFoldDB" id="A0A5N5SN70"/>
<dbReference type="GO" id="GO:0106300">
    <property type="term" value="P:protein-DNA covalent cross-linking repair"/>
    <property type="evidence" value="ECO:0007669"/>
    <property type="project" value="InterPro"/>
</dbReference>
<keyword evidence="3" id="KW-0645">Protease</keyword>
<dbReference type="Proteomes" id="UP000326759">
    <property type="component" value="Unassembled WGS sequence"/>
</dbReference>
<evidence type="ECO:0000256" key="4">
    <source>
        <dbReference type="ARBA" id="ARBA00022763"/>
    </source>
</evidence>
<comment type="similarity">
    <text evidence="1">Belongs to the SOS response-associated peptidase family.</text>
</comment>
<keyword evidence="13" id="KW-1185">Reference proteome</keyword>
<evidence type="ECO:0000256" key="3">
    <source>
        <dbReference type="ARBA" id="ARBA00022670"/>
    </source>
</evidence>
<evidence type="ECO:0000256" key="9">
    <source>
        <dbReference type="ARBA" id="ARBA00030390"/>
    </source>
</evidence>